<accession>A0A8D6PV16</accession>
<protein>
    <recommendedName>
        <fullName evidence="3">DUF2124 domain-containing protein</fullName>
    </recommendedName>
</protein>
<proteinExistence type="predicted"/>
<evidence type="ECO:0008006" key="3">
    <source>
        <dbReference type="Google" id="ProtNLM"/>
    </source>
</evidence>
<dbReference type="Proteomes" id="UP000679213">
    <property type="component" value="Chromosome I"/>
</dbReference>
<keyword evidence="2" id="KW-1185">Reference proteome</keyword>
<gene>
    <name evidence="1" type="ORF">MLAUSG7_1049</name>
</gene>
<dbReference type="EMBL" id="LR792632">
    <property type="protein sequence ID" value="CAB3289088.1"/>
    <property type="molecule type" value="Genomic_DNA"/>
</dbReference>
<evidence type="ECO:0000313" key="2">
    <source>
        <dbReference type="Proteomes" id="UP000679213"/>
    </source>
</evidence>
<dbReference type="Pfam" id="PF09897">
    <property type="entry name" value="DUF2124"/>
    <property type="match status" value="1"/>
</dbReference>
<evidence type="ECO:0000313" key="1">
    <source>
        <dbReference type="EMBL" id="CAB3289088.1"/>
    </source>
</evidence>
<dbReference type="AlphaFoldDB" id="A0A8D6PV16"/>
<dbReference type="InterPro" id="IPR009183">
    <property type="entry name" value="UCP004962"/>
</dbReference>
<dbReference type="RefSeq" id="WP_214399416.1">
    <property type="nucleotide sequence ID" value="NZ_LR792632.1"/>
</dbReference>
<sequence>MSSLLKLLKEDEGLTPMLREFKNLIDSNNIESVAFVGSIGVCQPFAELFGYAIRNKEGYFIPNGDLDNVKKLVIKDIGIQMEDFKSLNKVDAVILFGGLAMPKYRVDVKKIKGLINKLSPKLVIGICFMSIFQKAGWDKEINFDYLIDGYIKVSIYKK</sequence>
<organism evidence="1 2">
    <name type="scientific">Methanocaldococcus lauensis</name>
    <dbReference type="NCBI Taxonomy" id="2546128"/>
    <lineage>
        <taxon>Archaea</taxon>
        <taxon>Methanobacteriati</taxon>
        <taxon>Methanobacteriota</taxon>
        <taxon>Methanomada group</taxon>
        <taxon>Methanococci</taxon>
        <taxon>Methanococcales</taxon>
        <taxon>Methanocaldococcaceae</taxon>
        <taxon>Methanocaldococcus</taxon>
    </lineage>
</organism>
<dbReference type="KEGG" id="mesg:MLAUSG7_1049"/>
<dbReference type="Gene3D" id="3.40.50.2300">
    <property type="match status" value="1"/>
</dbReference>
<name>A0A8D6PV16_9EURY</name>
<reference evidence="1 2" key="1">
    <citation type="submission" date="2020-04" db="EMBL/GenBank/DDBJ databases">
        <authorList>
            <consortium name="Genoscope - CEA"/>
            <person name="William W."/>
        </authorList>
    </citation>
    <scope>NUCLEOTIDE SEQUENCE [LARGE SCALE GENOMIC DNA]</scope>
    <source>
        <strain evidence="1 2">SG7</strain>
    </source>
</reference>
<dbReference type="PIRSF" id="PIRSF004962">
    <property type="entry name" value="UCP004962"/>
    <property type="match status" value="1"/>
</dbReference>
<dbReference type="GeneID" id="65883847"/>